<sequence length="32" mass="3813">MSSILPYPVKRVKKESRDSKKVLAFFIHRTYS</sequence>
<evidence type="ECO:0000313" key="1">
    <source>
        <dbReference type="EMBL" id="DAF46025.1"/>
    </source>
</evidence>
<reference evidence="1" key="1">
    <citation type="journal article" date="2021" name="Proc. Natl. Acad. Sci. U.S.A.">
        <title>A Catalog of Tens of Thousands of Viruses from Human Metagenomes Reveals Hidden Associations with Chronic Diseases.</title>
        <authorList>
            <person name="Tisza M.J."/>
            <person name="Buck C.B."/>
        </authorList>
    </citation>
    <scope>NUCLEOTIDE SEQUENCE</scope>
    <source>
        <strain evidence="1">CthAo37</strain>
    </source>
</reference>
<organism evidence="1">
    <name type="scientific">Myoviridae sp. cthAo37</name>
    <dbReference type="NCBI Taxonomy" id="2827701"/>
    <lineage>
        <taxon>Viruses</taxon>
        <taxon>Duplodnaviria</taxon>
        <taxon>Heunggongvirae</taxon>
        <taxon>Uroviricota</taxon>
        <taxon>Caudoviricetes</taxon>
    </lineage>
</organism>
<name>A0A8S5S511_9CAUD</name>
<accession>A0A8S5S511</accession>
<proteinExistence type="predicted"/>
<protein>
    <submittedName>
        <fullName evidence="1">Uncharacterized protein</fullName>
    </submittedName>
</protein>
<dbReference type="EMBL" id="BK032529">
    <property type="protein sequence ID" value="DAF46025.1"/>
    <property type="molecule type" value="Genomic_DNA"/>
</dbReference>